<evidence type="ECO:0000313" key="1">
    <source>
        <dbReference type="EMBL" id="KAJ9658969.1"/>
    </source>
</evidence>
<evidence type="ECO:0000313" key="2">
    <source>
        <dbReference type="Proteomes" id="UP001172386"/>
    </source>
</evidence>
<keyword evidence="2" id="KW-1185">Reference proteome</keyword>
<organism evidence="1 2">
    <name type="scientific">Neophaeococcomyces mojaviensis</name>
    <dbReference type="NCBI Taxonomy" id="3383035"/>
    <lineage>
        <taxon>Eukaryota</taxon>
        <taxon>Fungi</taxon>
        <taxon>Dikarya</taxon>
        <taxon>Ascomycota</taxon>
        <taxon>Pezizomycotina</taxon>
        <taxon>Eurotiomycetes</taxon>
        <taxon>Chaetothyriomycetidae</taxon>
        <taxon>Chaetothyriales</taxon>
        <taxon>Chaetothyriales incertae sedis</taxon>
        <taxon>Neophaeococcomyces</taxon>
    </lineage>
</organism>
<gene>
    <name evidence="1" type="ORF">H2198_003398</name>
</gene>
<reference evidence="1" key="1">
    <citation type="submission" date="2022-10" db="EMBL/GenBank/DDBJ databases">
        <title>Culturing micro-colonial fungi from biological soil crusts in the Mojave desert and describing Neophaeococcomyces mojavensis, and introducing the new genera and species Taxawa tesnikishii.</title>
        <authorList>
            <person name="Kurbessoian T."/>
            <person name="Stajich J.E."/>
        </authorList>
    </citation>
    <scope>NUCLEOTIDE SEQUENCE</scope>
    <source>
        <strain evidence="1">JES_112</strain>
    </source>
</reference>
<protein>
    <submittedName>
        <fullName evidence="1">Uncharacterized protein</fullName>
    </submittedName>
</protein>
<name>A0ACC3ABX0_9EURO</name>
<accession>A0ACC3ABX0</accession>
<comment type="caution">
    <text evidence="1">The sequence shown here is derived from an EMBL/GenBank/DDBJ whole genome shotgun (WGS) entry which is preliminary data.</text>
</comment>
<sequence length="722" mass="80120">MPNPPALPPRSPSIASSVSSWSSTEGPSPAVPRKNTIHLTPHTHYAANSNVDHPYSGGTGLDDPRTSSLQSLRPVESAGPNRRKLLLIYIHGFMGTETSFKSFPAHVHNLLSMTLSESHVVHTKIYPRYQSRKNISYARDAFSNWLTPHESDSTDIILLGHSLGGILAAEVALLPSHRPGSNDLFQHKILGHIAYDTPFLGMHPGVVTTGIASLFRPAPATAQSLTSDQSSSSAPLSFNPFQSEPVDSNYNPAYSNDVNLPIRKSKLDQAFYFLTKHYGDLNKAATSYVKSHLEFGGCLADYDGLKKRYNSFRPLEDVDELAGKRTTSGKIIPRVRFVNYYTASTGRIKQQPPPSENKTLVAETEMTNLGVTGDGGQSPARPSLSTPRISVEEHTRDRIISKDISELDLADHEQLDDFGEDVELEMQHIDPVAEPPSPTLGEKGIPEEYSVEDGSGFESVSPTGSFQPSVASAETLSTISSTKTSDIQLPPLPSPPLAPEPFDPTPYTTADPSTLKLAQKEHERLMKSYDRAKRDHEKTVRDREKHLAKLEKARQKEIEKGAAGLSKHEQQEQARLKKEAERMAKEKERLEQGTQNEQIKREATLNQEAYDAALARQVEKDARAQQKSSVKPEKAPKKQRDRKFCTLPAKDSRTGQRDPTWVRVYMENMDEVVAHTSLFFVSETYAKLVGDTADRIEKWLTEADTIRAVKKAQEWELAADKM</sequence>
<proteinExistence type="predicted"/>
<dbReference type="Proteomes" id="UP001172386">
    <property type="component" value="Unassembled WGS sequence"/>
</dbReference>
<dbReference type="EMBL" id="JAPDRQ010000045">
    <property type="protein sequence ID" value="KAJ9658969.1"/>
    <property type="molecule type" value="Genomic_DNA"/>
</dbReference>